<dbReference type="EMBL" id="BGZK01000043">
    <property type="protein sequence ID" value="GBP10810.1"/>
    <property type="molecule type" value="Genomic_DNA"/>
</dbReference>
<dbReference type="AlphaFoldDB" id="A0A4C1TB54"/>
<sequence>MPKSKSNNVDTILLCAVARPRVRRGPMICNVGSLRRPANLFMYRRAHNPRGLRAYCLCLCNAKLVRGSVYDVVRIYRAYQSDARLHAFSPDPPEIDAMTLLYTNRGGLLPNGARRGVVV</sequence>
<organism evidence="1 2">
    <name type="scientific">Eumeta variegata</name>
    <name type="common">Bagworm moth</name>
    <name type="synonym">Eumeta japonica</name>
    <dbReference type="NCBI Taxonomy" id="151549"/>
    <lineage>
        <taxon>Eukaryota</taxon>
        <taxon>Metazoa</taxon>
        <taxon>Ecdysozoa</taxon>
        <taxon>Arthropoda</taxon>
        <taxon>Hexapoda</taxon>
        <taxon>Insecta</taxon>
        <taxon>Pterygota</taxon>
        <taxon>Neoptera</taxon>
        <taxon>Endopterygota</taxon>
        <taxon>Lepidoptera</taxon>
        <taxon>Glossata</taxon>
        <taxon>Ditrysia</taxon>
        <taxon>Tineoidea</taxon>
        <taxon>Psychidae</taxon>
        <taxon>Oiketicinae</taxon>
        <taxon>Eumeta</taxon>
    </lineage>
</organism>
<keyword evidence="2" id="KW-1185">Reference proteome</keyword>
<comment type="caution">
    <text evidence="1">The sequence shown here is derived from an EMBL/GenBank/DDBJ whole genome shotgun (WGS) entry which is preliminary data.</text>
</comment>
<name>A0A4C1TB54_EUMVA</name>
<accession>A0A4C1TB54</accession>
<proteinExistence type="predicted"/>
<dbReference type="Proteomes" id="UP000299102">
    <property type="component" value="Unassembled WGS sequence"/>
</dbReference>
<evidence type="ECO:0000313" key="1">
    <source>
        <dbReference type="EMBL" id="GBP10810.1"/>
    </source>
</evidence>
<evidence type="ECO:0000313" key="2">
    <source>
        <dbReference type="Proteomes" id="UP000299102"/>
    </source>
</evidence>
<reference evidence="1 2" key="1">
    <citation type="journal article" date="2019" name="Commun. Biol.">
        <title>The bagworm genome reveals a unique fibroin gene that provides high tensile strength.</title>
        <authorList>
            <person name="Kono N."/>
            <person name="Nakamura H."/>
            <person name="Ohtoshi R."/>
            <person name="Tomita M."/>
            <person name="Numata K."/>
            <person name="Arakawa K."/>
        </authorList>
    </citation>
    <scope>NUCLEOTIDE SEQUENCE [LARGE SCALE GENOMIC DNA]</scope>
</reference>
<gene>
    <name evidence="1" type="ORF">EVAR_5408_1</name>
</gene>
<protein>
    <submittedName>
        <fullName evidence="1">Uncharacterized protein</fullName>
    </submittedName>
</protein>